<dbReference type="GO" id="GO:0008270">
    <property type="term" value="F:zinc ion binding"/>
    <property type="evidence" value="ECO:0007669"/>
    <property type="project" value="UniProtKB-KW"/>
</dbReference>
<proteinExistence type="predicted"/>
<dbReference type="OrthoDB" id="5395350at2759"/>
<evidence type="ECO:0000313" key="7">
    <source>
        <dbReference type="EMBL" id="RWS02622.1"/>
    </source>
</evidence>
<dbReference type="SMART" id="SM00356">
    <property type="entry name" value="ZnF_C3H1"/>
    <property type="match status" value="3"/>
</dbReference>
<feature type="zinc finger region" description="C3H1-type" evidence="4">
    <location>
        <begin position="83"/>
        <end position="110"/>
    </location>
</feature>
<protein>
    <submittedName>
        <fullName evidence="7">Zinc finger CCCH domain-containing protein 11A-like protein</fullName>
    </submittedName>
</protein>
<dbReference type="STRING" id="1965070.A0A443QHX3"/>
<evidence type="ECO:0000256" key="5">
    <source>
        <dbReference type="SAM" id="MobiDB-lite"/>
    </source>
</evidence>
<dbReference type="SUPFAM" id="SSF90229">
    <property type="entry name" value="CCCH zinc finger"/>
    <property type="match status" value="1"/>
</dbReference>
<keyword evidence="1 4" id="KW-0479">Metal-binding</keyword>
<reference evidence="7 8" key="1">
    <citation type="journal article" date="2018" name="Gigascience">
        <title>Genomes of trombidid mites reveal novel predicted allergens and laterally-transferred genes associated with secondary metabolism.</title>
        <authorList>
            <person name="Dong X."/>
            <person name="Chaisiri K."/>
            <person name="Xia D."/>
            <person name="Armstrong S.D."/>
            <person name="Fang Y."/>
            <person name="Donnelly M.J."/>
            <person name="Kadowaki T."/>
            <person name="McGarry J.W."/>
            <person name="Darby A.C."/>
            <person name="Makepeace B.L."/>
        </authorList>
    </citation>
    <scope>NUCLEOTIDE SEQUENCE [LARGE SCALE GENOMIC DNA]</scope>
    <source>
        <strain evidence="7">UoL-WK</strain>
    </source>
</reference>
<name>A0A443QHX3_9ACAR</name>
<accession>A0A443QHX3</accession>
<feature type="domain" description="C3H1-type" evidence="6">
    <location>
        <begin position="83"/>
        <end position="110"/>
    </location>
</feature>
<dbReference type="InterPro" id="IPR036855">
    <property type="entry name" value="Znf_CCCH_sf"/>
</dbReference>
<evidence type="ECO:0000259" key="6">
    <source>
        <dbReference type="PROSITE" id="PS50103"/>
    </source>
</evidence>
<evidence type="ECO:0000256" key="1">
    <source>
        <dbReference type="ARBA" id="ARBA00022723"/>
    </source>
</evidence>
<evidence type="ECO:0000313" key="8">
    <source>
        <dbReference type="Proteomes" id="UP000285301"/>
    </source>
</evidence>
<keyword evidence="2 4" id="KW-0863">Zinc-finger</keyword>
<dbReference type="EMBL" id="NCKU01007458">
    <property type="protein sequence ID" value="RWS02622.1"/>
    <property type="molecule type" value="Genomic_DNA"/>
</dbReference>
<evidence type="ECO:0000256" key="2">
    <source>
        <dbReference type="ARBA" id="ARBA00022771"/>
    </source>
</evidence>
<gene>
    <name evidence="7" type="ORF">B4U79_18472</name>
</gene>
<dbReference type="Pfam" id="PF15663">
    <property type="entry name" value="zf-CCCH_3"/>
    <property type="match status" value="1"/>
</dbReference>
<dbReference type="InterPro" id="IPR041686">
    <property type="entry name" value="Znf-CCCH_3"/>
</dbReference>
<dbReference type="PANTHER" id="PTHR15725:SF14">
    <property type="entry name" value="ZINC FINGER CCCH DOMAIN-CONTAINING PROTEIN 11A"/>
    <property type="match status" value="1"/>
</dbReference>
<feature type="domain" description="C3H1-type" evidence="6">
    <location>
        <begin position="112"/>
        <end position="138"/>
    </location>
</feature>
<dbReference type="InterPro" id="IPR000571">
    <property type="entry name" value="Znf_CCCH"/>
</dbReference>
<evidence type="ECO:0000256" key="3">
    <source>
        <dbReference type="ARBA" id="ARBA00022833"/>
    </source>
</evidence>
<dbReference type="AlphaFoldDB" id="A0A443QHX3"/>
<dbReference type="Proteomes" id="UP000285301">
    <property type="component" value="Unassembled WGS sequence"/>
</dbReference>
<keyword evidence="8" id="KW-1185">Reference proteome</keyword>
<dbReference type="PROSITE" id="PS50103">
    <property type="entry name" value="ZF_C3H1"/>
    <property type="match status" value="3"/>
</dbReference>
<comment type="caution">
    <text evidence="7">The sequence shown here is derived from an EMBL/GenBank/DDBJ whole genome shotgun (WGS) entry which is preliminary data.</text>
</comment>
<feature type="compositionally biased region" description="Basic and acidic residues" evidence="5">
    <location>
        <begin position="1"/>
        <end position="10"/>
    </location>
</feature>
<sequence length="228" mass="26180">MSKKNYERKPPKFGSRVQSTVTADNQPRRSSNSTSSSPLMYTPFMDLYQAPLTPLDQMNFYKQQTQTLADNKPKQTTKPKYEPQFAEDCVYFFRGHCEKGEKCKFRHQEAARQATIICKYWRRGECTNLNCSFLHTKSLPSKESVRCHFELKNGNCEKANCDYLHEKKSRANTASSSSDLDEIATGVAYVNISPKDYFCCDCGNKCIGFAYKFEDKFICLTCGHNYAD</sequence>
<feature type="zinc finger region" description="C3H1-type" evidence="4">
    <location>
        <begin position="112"/>
        <end position="138"/>
    </location>
</feature>
<feature type="compositionally biased region" description="Polar residues" evidence="5">
    <location>
        <begin position="16"/>
        <end position="29"/>
    </location>
</feature>
<evidence type="ECO:0000256" key="4">
    <source>
        <dbReference type="PROSITE-ProRule" id="PRU00723"/>
    </source>
</evidence>
<organism evidence="7 8">
    <name type="scientific">Dinothrombium tinctorium</name>
    <dbReference type="NCBI Taxonomy" id="1965070"/>
    <lineage>
        <taxon>Eukaryota</taxon>
        <taxon>Metazoa</taxon>
        <taxon>Ecdysozoa</taxon>
        <taxon>Arthropoda</taxon>
        <taxon>Chelicerata</taxon>
        <taxon>Arachnida</taxon>
        <taxon>Acari</taxon>
        <taxon>Acariformes</taxon>
        <taxon>Trombidiformes</taxon>
        <taxon>Prostigmata</taxon>
        <taxon>Anystina</taxon>
        <taxon>Parasitengona</taxon>
        <taxon>Trombidioidea</taxon>
        <taxon>Trombidiidae</taxon>
        <taxon>Dinothrombium</taxon>
    </lineage>
</organism>
<dbReference type="PANTHER" id="PTHR15725">
    <property type="entry name" value="ZN-FINGER, C-X8-C-X5-C-X3-H TYPE-CONTAINING"/>
    <property type="match status" value="1"/>
</dbReference>
<feature type="domain" description="C3H1-type" evidence="6">
    <location>
        <begin position="141"/>
        <end position="168"/>
    </location>
</feature>
<dbReference type="Gene3D" id="4.10.1000.10">
    <property type="entry name" value="Zinc finger, CCCH-type"/>
    <property type="match status" value="1"/>
</dbReference>
<feature type="region of interest" description="Disordered" evidence="5">
    <location>
        <begin position="1"/>
        <end position="38"/>
    </location>
</feature>
<keyword evidence="3 4" id="KW-0862">Zinc</keyword>
<feature type="zinc finger region" description="C3H1-type" evidence="4">
    <location>
        <begin position="141"/>
        <end position="168"/>
    </location>
</feature>